<evidence type="ECO:0000313" key="6">
    <source>
        <dbReference type="EMBL" id="SDO15451.1"/>
    </source>
</evidence>
<comment type="catalytic activity">
    <reaction evidence="5">
        <text>an L-alpha-D-Hep-(1-&gt;5)-[alpha-Kdo-(2-&gt;4)]-alpha-Kdo-(2-&gt;6)-lipid A + ADP-L-glycero-beta-D-manno-heptose = an L-alpha-D-Hep-(1-&gt;3)-L-alpha-D-Hep-(1-&gt;5)-[alpha-Kdo-(2-&gt;4)]-alpha-Kdo-(2-&gt;6)-lipid A + ADP + H(+)</text>
        <dbReference type="Rhea" id="RHEA:74071"/>
        <dbReference type="ChEBI" id="CHEBI:15378"/>
        <dbReference type="ChEBI" id="CHEBI:61506"/>
        <dbReference type="ChEBI" id="CHEBI:193068"/>
        <dbReference type="ChEBI" id="CHEBI:193069"/>
        <dbReference type="ChEBI" id="CHEBI:456216"/>
        <dbReference type="EC" id="2.4.99.24"/>
    </reaction>
</comment>
<evidence type="ECO:0000256" key="4">
    <source>
        <dbReference type="ARBA" id="ARBA00044042"/>
    </source>
</evidence>
<gene>
    <name evidence="6" type="ORF">SAMN04490208_2765</name>
</gene>
<keyword evidence="1" id="KW-0328">Glycosyltransferase</keyword>
<sequence length="397" mass="44281">MWEPGLPAMQAPRYFSHTEAMPSQASQLPQKARSTIIVEAGRHKPPRIVCGNYMNILIVGPSWVGDMVMAQTLFQCLRQRHPDCQIDVLAPEWSRPILERMPEVRQALSFPLGHGALELATRRRIGKSLAGRYDQAILLPNSLKSALVPYFAGIPKRTGWRGEFRYVLLNDVRTLDKTRYPLMIERFMALAYAPGAELPTPYPRPSLQIDPLTRDAALTKFGLQLDRPVLALCPGAEFGESKRWPSEHYAKVAETKIREGWQVWLFGSKNDHSVGEDIRQRLIPGLREEAVNLSGETSLAEAIDLLSCADSVVSNDSGLMHVAAALNRPLVAVYGSTSPGFTPPLADKVEVVRLGLECSPCFERTCRFGHYNCLRQLLPQPVTDALQRLQGDVVEVH</sequence>
<keyword evidence="2" id="KW-0808">Transferase</keyword>
<dbReference type="PANTHER" id="PTHR30160:SF7">
    <property type="entry name" value="ADP-HEPTOSE--LPS HEPTOSYLTRANSFERASE 2"/>
    <property type="match status" value="1"/>
</dbReference>
<dbReference type="EC" id="2.4.99.24" evidence="4"/>
<proteinExistence type="inferred from homology"/>
<dbReference type="EMBL" id="LT629706">
    <property type="protein sequence ID" value="SDO15451.1"/>
    <property type="molecule type" value="Genomic_DNA"/>
</dbReference>
<dbReference type="CDD" id="cd03789">
    <property type="entry name" value="GT9_LPS_heptosyltransferase"/>
    <property type="match status" value="1"/>
</dbReference>
<dbReference type="InterPro" id="IPR002201">
    <property type="entry name" value="Glyco_trans_9"/>
</dbReference>
<evidence type="ECO:0000256" key="3">
    <source>
        <dbReference type="ARBA" id="ARBA00043995"/>
    </source>
</evidence>
<accession>A0ABY0RIY4</accession>
<evidence type="ECO:0000256" key="5">
    <source>
        <dbReference type="ARBA" id="ARBA00047503"/>
    </source>
</evidence>
<dbReference type="PANTHER" id="PTHR30160">
    <property type="entry name" value="TETRAACYLDISACCHARIDE 4'-KINASE-RELATED"/>
    <property type="match status" value="1"/>
</dbReference>
<dbReference type="Pfam" id="PF01075">
    <property type="entry name" value="Glyco_transf_9"/>
    <property type="match status" value="1"/>
</dbReference>
<dbReference type="Gene3D" id="3.40.50.2000">
    <property type="entry name" value="Glycogen Phosphorylase B"/>
    <property type="match status" value="2"/>
</dbReference>
<evidence type="ECO:0000256" key="1">
    <source>
        <dbReference type="ARBA" id="ARBA00022676"/>
    </source>
</evidence>
<keyword evidence="7" id="KW-1185">Reference proteome</keyword>
<dbReference type="InterPro" id="IPR051199">
    <property type="entry name" value="LPS_LOS_Heptosyltrfase"/>
</dbReference>
<dbReference type="NCBIfam" id="TIGR02195">
    <property type="entry name" value="heptsyl_trn_II"/>
    <property type="match status" value="1"/>
</dbReference>
<organism evidence="6 7">
    <name type="scientific">Pseudomonas poae</name>
    <dbReference type="NCBI Taxonomy" id="200451"/>
    <lineage>
        <taxon>Bacteria</taxon>
        <taxon>Pseudomonadati</taxon>
        <taxon>Pseudomonadota</taxon>
        <taxon>Gammaproteobacteria</taxon>
        <taxon>Pseudomonadales</taxon>
        <taxon>Pseudomonadaceae</taxon>
        <taxon>Pseudomonas</taxon>
    </lineage>
</organism>
<evidence type="ECO:0000256" key="2">
    <source>
        <dbReference type="ARBA" id="ARBA00022679"/>
    </source>
</evidence>
<dbReference type="SUPFAM" id="SSF53756">
    <property type="entry name" value="UDP-Glycosyltransferase/glycogen phosphorylase"/>
    <property type="match status" value="1"/>
</dbReference>
<evidence type="ECO:0000313" key="7">
    <source>
        <dbReference type="Proteomes" id="UP000181903"/>
    </source>
</evidence>
<dbReference type="InterPro" id="IPR011910">
    <property type="entry name" value="RfaF"/>
</dbReference>
<protein>
    <recommendedName>
        <fullName evidence="4">lipopolysaccharide heptosyltransferase II</fullName>
        <ecNumber evidence="4">2.4.99.24</ecNumber>
    </recommendedName>
</protein>
<comment type="similarity">
    <text evidence="3">Belongs to the glycosyltransferase 9 family.</text>
</comment>
<reference evidence="6 7" key="1">
    <citation type="submission" date="2016-10" db="EMBL/GenBank/DDBJ databases">
        <authorList>
            <person name="Varghese N."/>
            <person name="Submissions S."/>
        </authorList>
    </citation>
    <scope>NUCLEOTIDE SEQUENCE [LARGE SCALE GENOMIC DNA]</scope>
    <source>
        <strain evidence="6 7">BS2776</strain>
    </source>
</reference>
<dbReference type="Proteomes" id="UP000181903">
    <property type="component" value="Chromosome I"/>
</dbReference>
<name>A0ABY0RIY4_9PSED</name>